<keyword evidence="2" id="KW-1185">Reference proteome</keyword>
<reference evidence="1" key="1">
    <citation type="submission" date="2020-04" db="EMBL/GenBank/DDBJ databases">
        <title>A chromosome-scale assembly and high-density genetic map of the yellow drum (Nibea albiflora) genome.</title>
        <authorList>
            <person name="Xu D."/>
            <person name="Zhang W."/>
            <person name="Chen R."/>
            <person name="Tan P."/>
            <person name="Wang L."/>
            <person name="Song H."/>
            <person name="Tian L."/>
            <person name="Zhu Q."/>
            <person name="Wang B."/>
        </authorList>
    </citation>
    <scope>NUCLEOTIDE SEQUENCE</scope>
    <source>
        <strain evidence="1">ZJHYS-2018</strain>
    </source>
</reference>
<sequence>GWRAINKLRVQQDALHQKTAEEVNFLQKNTCEKERVFGKELEELKAQLNDQISLNLKLSTELEAEREDYRPPKDRARHNNVLEEEPCTQQESVPSTPAIEPLKDHEIPEENPGEQQETVNPSQASALEEAEG</sequence>
<comment type="caution">
    <text evidence="1">The sequence shown here is derived from an EMBL/GenBank/DDBJ whole genome shotgun (WGS) entry which is preliminary data.</text>
</comment>
<name>A0ACB7EGG9_NIBAL</name>
<protein>
    <submittedName>
        <fullName evidence="1">Uncharacterized protein</fullName>
    </submittedName>
</protein>
<accession>A0ACB7EGG9</accession>
<dbReference type="EMBL" id="CM024795">
    <property type="protein sequence ID" value="KAG8001334.1"/>
    <property type="molecule type" value="Genomic_DNA"/>
</dbReference>
<feature type="non-terminal residue" evidence="1">
    <location>
        <position position="1"/>
    </location>
</feature>
<organism evidence="1 2">
    <name type="scientific">Nibea albiflora</name>
    <name type="common">Yellow drum</name>
    <name type="synonym">Corvina albiflora</name>
    <dbReference type="NCBI Taxonomy" id="240163"/>
    <lineage>
        <taxon>Eukaryota</taxon>
        <taxon>Metazoa</taxon>
        <taxon>Chordata</taxon>
        <taxon>Craniata</taxon>
        <taxon>Vertebrata</taxon>
        <taxon>Euteleostomi</taxon>
        <taxon>Actinopterygii</taxon>
        <taxon>Neopterygii</taxon>
        <taxon>Teleostei</taxon>
        <taxon>Neoteleostei</taxon>
        <taxon>Acanthomorphata</taxon>
        <taxon>Eupercaria</taxon>
        <taxon>Sciaenidae</taxon>
        <taxon>Nibea</taxon>
    </lineage>
</organism>
<gene>
    <name evidence="1" type="ORF">GBF38_006954</name>
</gene>
<evidence type="ECO:0000313" key="2">
    <source>
        <dbReference type="Proteomes" id="UP000805704"/>
    </source>
</evidence>
<dbReference type="Proteomes" id="UP000805704">
    <property type="component" value="Chromosome 7"/>
</dbReference>
<proteinExistence type="predicted"/>
<evidence type="ECO:0000313" key="1">
    <source>
        <dbReference type="EMBL" id="KAG8001334.1"/>
    </source>
</evidence>